<dbReference type="PROSITE" id="PS50878">
    <property type="entry name" value="RT_POL"/>
    <property type="match status" value="1"/>
</dbReference>
<dbReference type="PANTHER" id="PTHR12066:SF0">
    <property type="entry name" value="TELOMERASE REVERSE TRANSCRIPTASE"/>
    <property type="match status" value="1"/>
</dbReference>
<dbReference type="GO" id="GO:0046872">
    <property type="term" value="F:metal ion binding"/>
    <property type="evidence" value="ECO:0007669"/>
    <property type="project" value="UniProtKB-KW"/>
</dbReference>
<dbReference type="InterPro" id="IPR049139">
    <property type="entry name" value="TERT_C"/>
</dbReference>
<evidence type="ECO:0000256" key="1">
    <source>
        <dbReference type="ARBA" id="ARBA00008001"/>
    </source>
</evidence>
<protein>
    <recommendedName>
        <fullName evidence="3 13">Telomerase reverse transcriptase</fullName>
        <ecNumber evidence="2 13">2.7.7.49</ecNumber>
    </recommendedName>
    <alternativeName>
        <fullName evidence="13">Telomerase catalytic subunit</fullName>
    </alternativeName>
</protein>
<evidence type="ECO:0000313" key="16">
    <source>
        <dbReference type="Proteomes" id="UP000324748"/>
    </source>
</evidence>
<name>A0A5B0MI01_PUCGR</name>
<evidence type="ECO:0000256" key="8">
    <source>
        <dbReference type="ARBA" id="ARBA00022842"/>
    </source>
</evidence>
<dbReference type="Pfam" id="PF12009">
    <property type="entry name" value="Telomerase_RBD"/>
    <property type="match status" value="1"/>
</dbReference>
<keyword evidence="11 13" id="KW-0539">Nucleus</keyword>
<keyword evidence="5 13" id="KW-0808">Transferase</keyword>
<keyword evidence="9 13" id="KW-0779">Telomere</keyword>
<dbReference type="Gene3D" id="1.10.132.70">
    <property type="match status" value="1"/>
</dbReference>
<keyword evidence="16" id="KW-1185">Reference proteome</keyword>
<dbReference type="PANTHER" id="PTHR12066">
    <property type="entry name" value="TELOMERASE REVERSE TRANSCRIPTASE"/>
    <property type="match status" value="1"/>
</dbReference>
<dbReference type="OrthoDB" id="289721at2759"/>
<organism evidence="15 16">
    <name type="scientific">Puccinia graminis f. sp. tritici</name>
    <dbReference type="NCBI Taxonomy" id="56615"/>
    <lineage>
        <taxon>Eukaryota</taxon>
        <taxon>Fungi</taxon>
        <taxon>Dikarya</taxon>
        <taxon>Basidiomycota</taxon>
        <taxon>Pucciniomycotina</taxon>
        <taxon>Pucciniomycetes</taxon>
        <taxon>Pucciniales</taxon>
        <taxon>Pucciniaceae</taxon>
        <taxon>Puccinia</taxon>
    </lineage>
</organism>
<evidence type="ECO:0000256" key="7">
    <source>
        <dbReference type="ARBA" id="ARBA00022723"/>
    </source>
</evidence>
<keyword evidence="6 13" id="KW-0548">Nucleotidyltransferase</keyword>
<dbReference type="CDD" id="cd01648">
    <property type="entry name" value="TERT"/>
    <property type="match status" value="1"/>
</dbReference>
<dbReference type="EC" id="2.7.7.49" evidence="2 13"/>
<evidence type="ECO:0000256" key="9">
    <source>
        <dbReference type="ARBA" id="ARBA00022895"/>
    </source>
</evidence>
<dbReference type="Pfam" id="PF21399">
    <property type="entry name" value="TERT_C"/>
    <property type="match status" value="1"/>
</dbReference>
<dbReference type="GO" id="GO:0042162">
    <property type="term" value="F:telomeric DNA binding"/>
    <property type="evidence" value="ECO:0007669"/>
    <property type="project" value="TreeGrafter"/>
</dbReference>
<evidence type="ECO:0000256" key="3">
    <source>
        <dbReference type="ARBA" id="ARBA00016182"/>
    </source>
</evidence>
<evidence type="ECO:0000259" key="14">
    <source>
        <dbReference type="PROSITE" id="PS50878"/>
    </source>
</evidence>
<dbReference type="Proteomes" id="UP000324748">
    <property type="component" value="Unassembled WGS sequence"/>
</dbReference>
<evidence type="ECO:0000256" key="4">
    <source>
        <dbReference type="ARBA" id="ARBA00022454"/>
    </source>
</evidence>
<dbReference type="GO" id="GO:0000333">
    <property type="term" value="C:telomerase catalytic core complex"/>
    <property type="evidence" value="ECO:0007669"/>
    <property type="project" value="TreeGrafter"/>
</dbReference>
<keyword evidence="10 13" id="KW-0695">RNA-directed DNA polymerase</keyword>
<comment type="subcellular location">
    <subcellularLocation>
        <location evidence="13">Nucleus</location>
    </subcellularLocation>
    <subcellularLocation>
        <location evidence="13">Chromosome</location>
        <location evidence="13">Telomere</location>
    </subcellularLocation>
</comment>
<dbReference type="InterPro" id="IPR043502">
    <property type="entry name" value="DNA/RNA_pol_sf"/>
</dbReference>
<dbReference type="GO" id="GO:0000781">
    <property type="term" value="C:chromosome, telomeric region"/>
    <property type="evidence" value="ECO:0007669"/>
    <property type="project" value="UniProtKB-SubCell"/>
</dbReference>
<evidence type="ECO:0000256" key="11">
    <source>
        <dbReference type="ARBA" id="ARBA00023242"/>
    </source>
</evidence>
<dbReference type="SUPFAM" id="SSF56672">
    <property type="entry name" value="DNA/RNA polymerases"/>
    <property type="match status" value="1"/>
</dbReference>
<dbReference type="EMBL" id="VSWC01000157">
    <property type="protein sequence ID" value="KAA1075390.1"/>
    <property type="molecule type" value="Genomic_DNA"/>
</dbReference>
<evidence type="ECO:0000256" key="12">
    <source>
        <dbReference type="ARBA" id="ARBA00048173"/>
    </source>
</evidence>
<dbReference type="InterPro" id="IPR003545">
    <property type="entry name" value="Telomerase_RT"/>
</dbReference>
<dbReference type="Pfam" id="PF00078">
    <property type="entry name" value="RVT_1"/>
    <property type="match status" value="1"/>
</dbReference>
<comment type="similarity">
    <text evidence="1 13">Belongs to the reverse transcriptase family. Telomerase subfamily.</text>
</comment>
<keyword evidence="7 13" id="KW-0479">Metal-binding</keyword>
<dbReference type="GO" id="GO:0003720">
    <property type="term" value="F:telomerase activity"/>
    <property type="evidence" value="ECO:0007669"/>
    <property type="project" value="InterPro"/>
</dbReference>
<evidence type="ECO:0000256" key="5">
    <source>
        <dbReference type="ARBA" id="ARBA00022679"/>
    </source>
</evidence>
<sequence length="1067" mass="122067">MESVKSASAQSCISSEQPKNSTKPAVLILRNHYPVVKTLVDYLELPEQGRDNEILKETLVGLGGHVIPLRGDHIQVDPKAVTDSSARQIMEGRGNDVTMPQLVEAAQSILLWRASQIKLKSNPCRSNVLTLGCRLSNNVYPEMAIPIMNGPYANNLVSKYVASDMTTNKFITQSHVFADLLARIGTKPMMNLLTETSIFYPTGNSCYFQLTGKPVFDLPFLAEGQLPQKANTLVDVVLAKKDLMYTRVRRSPTGINQIGFVTDYVLCQIHDHTTPFSNNHLKAVHLSKHIFPSQYSLDSFNGETHSEAVRKLRNFKTPRRLKPLIQPNGFLHKIVVKSKSVEVIHVLNRSCPSKFVNCNVSAEERLSLIELAEPIQGHSLESTHCSMSMDSSHTQLLSFQGPSQSNKPPTPKFSRFVCTPHEVETFLWAMIHACGLSHWWGWHSKHNEDVVRNSIRLIIKLRMFEKISLHQLAQNLKFKACDEWISQNSQDHHSEAMLHDFLWWFYFSFIGGLIKNTFFVTESASFRNRTLYFRLDDWEQICHPLIKYLKTTLFTKVDEKNVGNSQSQLGHSFLRLLPKNSGVRPIVNLKRKSSSQTGLSNNSILQNLFSVLSYEKNVSPDRMEYSVLGLDHIYTRFKKFRSQFGDSLPELYFVKVDIRACFDSIQQDKILEVINGIFSEDQYVIQKYVKTSSLRTGPQKTFRQFKRQAYPSDEVPDFDKFAIELSRTLKNILLCDQAQYAHVDKQELTDLLREHITQNFVKIGAGRYQQKTGIPQGSIMSPLLCSLFYADMDKERLGFTKTPNSILVRLIDDFIYITTSQNDAEHFLKVMAEGSKEYGCFISMEKTLINFKYGGVKQVVGNEFPWCGHLINTKTLEFKAEMARFNGIHLSDTLTVDRTKTPGQHFCQKMYQSVRVRIHVIYLDSTLNSISTVLLNVYQALRLIAAKYVAHVIEWGADTVKGWKFFHDVIKKTLIFFFACTQKQVEQKYVKDVGGCCNIKLRHIIWLGCQAFRITLARKPHRFGLVLKQIQANLKSQSKLHINRLEKMKLEAIIKSKENLALDQLKY</sequence>
<dbReference type="Gene3D" id="3.30.70.2630">
    <property type="match status" value="1"/>
</dbReference>
<dbReference type="GO" id="GO:0070034">
    <property type="term" value="F:telomerase RNA binding"/>
    <property type="evidence" value="ECO:0007669"/>
    <property type="project" value="TreeGrafter"/>
</dbReference>
<evidence type="ECO:0000256" key="6">
    <source>
        <dbReference type="ARBA" id="ARBA00022695"/>
    </source>
</evidence>
<keyword evidence="4 13" id="KW-0158">Chromosome</keyword>
<accession>A0A5B0MI01</accession>
<dbReference type="PRINTS" id="PR01365">
    <property type="entry name" value="TELOMERASERT"/>
</dbReference>
<evidence type="ECO:0000256" key="13">
    <source>
        <dbReference type="RuleBase" id="RU365061"/>
    </source>
</evidence>
<gene>
    <name evidence="15" type="ORF">PGT21_034631</name>
</gene>
<comment type="function">
    <text evidence="13">Telomerase is a ribonucleoprotein enzyme essential for the replication of chromosome termini in most eukaryotes. It elongates telomeres. It is a reverse transcriptase that adds simple sequence repeats to chromosome ends by copying a template sequence within the RNA component of the enzyme.</text>
</comment>
<dbReference type="AlphaFoldDB" id="A0A5B0MI01"/>
<dbReference type="InterPro" id="IPR021891">
    <property type="entry name" value="Telomerase_RBD"/>
</dbReference>
<evidence type="ECO:0000256" key="10">
    <source>
        <dbReference type="ARBA" id="ARBA00022918"/>
    </source>
</evidence>
<dbReference type="Gene3D" id="1.10.357.90">
    <property type="match status" value="1"/>
</dbReference>
<evidence type="ECO:0000313" key="15">
    <source>
        <dbReference type="EMBL" id="KAA1075390.1"/>
    </source>
</evidence>
<feature type="domain" description="Reverse transcriptase" evidence="14">
    <location>
        <begin position="558"/>
        <end position="871"/>
    </location>
</feature>
<keyword evidence="8 13" id="KW-0460">Magnesium</keyword>
<reference evidence="15 16" key="1">
    <citation type="submission" date="2019-05" db="EMBL/GenBank/DDBJ databases">
        <title>Emergence of the Ug99 lineage of the wheat stem rust pathogen through somatic hybridization.</title>
        <authorList>
            <person name="Li F."/>
            <person name="Upadhyaya N.M."/>
            <person name="Sperschneider J."/>
            <person name="Matny O."/>
            <person name="Nguyen-Phuc H."/>
            <person name="Mago R."/>
            <person name="Raley C."/>
            <person name="Miller M.E."/>
            <person name="Silverstein K.A.T."/>
            <person name="Henningsen E."/>
            <person name="Hirsch C.D."/>
            <person name="Visser B."/>
            <person name="Pretorius Z.A."/>
            <person name="Steffenson B.J."/>
            <person name="Schwessinger B."/>
            <person name="Dodds P.N."/>
            <person name="Figueroa M."/>
        </authorList>
    </citation>
    <scope>NUCLEOTIDE SEQUENCE [LARGE SCALE GENOMIC DNA]</scope>
    <source>
        <strain evidence="15">21-0</strain>
    </source>
</reference>
<dbReference type="InterPro" id="IPR000477">
    <property type="entry name" value="RT_dom"/>
</dbReference>
<evidence type="ECO:0000256" key="2">
    <source>
        <dbReference type="ARBA" id="ARBA00012493"/>
    </source>
</evidence>
<comment type="caution">
    <text evidence="15">The sequence shown here is derived from an EMBL/GenBank/DDBJ whole genome shotgun (WGS) entry which is preliminary data.</text>
</comment>
<proteinExistence type="inferred from homology"/>
<dbReference type="GO" id="GO:0007004">
    <property type="term" value="P:telomere maintenance via telomerase"/>
    <property type="evidence" value="ECO:0007669"/>
    <property type="project" value="TreeGrafter"/>
</dbReference>
<dbReference type="SMART" id="SM00975">
    <property type="entry name" value="Telomerase_RBD"/>
    <property type="match status" value="1"/>
</dbReference>
<comment type="catalytic activity">
    <reaction evidence="12 13">
        <text>DNA(n) + a 2'-deoxyribonucleoside 5'-triphosphate = DNA(n+1) + diphosphate</text>
        <dbReference type="Rhea" id="RHEA:22508"/>
        <dbReference type="Rhea" id="RHEA-COMP:17339"/>
        <dbReference type="Rhea" id="RHEA-COMP:17340"/>
        <dbReference type="ChEBI" id="CHEBI:33019"/>
        <dbReference type="ChEBI" id="CHEBI:61560"/>
        <dbReference type="ChEBI" id="CHEBI:173112"/>
        <dbReference type="EC" id="2.7.7.49"/>
    </reaction>
</comment>